<comment type="pathway">
    <text evidence="2 13">Amino-acid biosynthesis; L-threonine biosynthesis; L-threonine from L-aspartate: step 1/5.</text>
</comment>
<dbReference type="SUPFAM" id="SSF53633">
    <property type="entry name" value="Carbamate kinase-like"/>
    <property type="match status" value="1"/>
</dbReference>
<dbReference type="Pfam" id="PF00696">
    <property type="entry name" value="AA_kinase"/>
    <property type="match status" value="1"/>
</dbReference>
<dbReference type="SUPFAM" id="SSF55021">
    <property type="entry name" value="ACT-like"/>
    <property type="match status" value="2"/>
</dbReference>
<protein>
    <recommendedName>
        <fullName evidence="12">Aspartokinase</fullName>
        <ecNumber evidence="12">2.7.2.4</ecNumber>
    </recommendedName>
</protein>
<keyword evidence="10" id="KW-0457">Lysine biosynthesis</keyword>
<dbReference type="Pfam" id="PF22468">
    <property type="entry name" value="ACT_9"/>
    <property type="match status" value="2"/>
</dbReference>
<comment type="caution">
    <text evidence="15">The sequence shown here is derived from an EMBL/GenBank/DDBJ whole genome shotgun (WGS) entry which is preliminary data.</text>
</comment>
<evidence type="ECO:0000256" key="3">
    <source>
        <dbReference type="ARBA" id="ARBA00010122"/>
    </source>
</evidence>
<evidence type="ECO:0000256" key="9">
    <source>
        <dbReference type="ARBA" id="ARBA00022840"/>
    </source>
</evidence>
<dbReference type="Proteomes" id="UP001174909">
    <property type="component" value="Unassembled WGS sequence"/>
</dbReference>
<dbReference type="InterPro" id="IPR018042">
    <property type="entry name" value="Aspartate_kinase_CS"/>
</dbReference>
<dbReference type="PIRSF" id="PIRSF000726">
    <property type="entry name" value="Asp_kin"/>
    <property type="match status" value="1"/>
</dbReference>
<comment type="catalytic activity">
    <reaction evidence="11 12">
        <text>L-aspartate + ATP = 4-phospho-L-aspartate + ADP</text>
        <dbReference type="Rhea" id="RHEA:23776"/>
        <dbReference type="ChEBI" id="CHEBI:29991"/>
        <dbReference type="ChEBI" id="CHEBI:30616"/>
        <dbReference type="ChEBI" id="CHEBI:57535"/>
        <dbReference type="ChEBI" id="CHEBI:456216"/>
        <dbReference type="EC" id="2.7.2.4"/>
    </reaction>
</comment>
<dbReference type="FunFam" id="3.30.2130.10:FF:000001">
    <property type="entry name" value="Bifunctional aspartokinase/homoserine dehydrogenase"/>
    <property type="match status" value="1"/>
</dbReference>
<dbReference type="InterPro" id="IPR054352">
    <property type="entry name" value="ACT_Aspartokinase"/>
</dbReference>
<evidence type="ECO:0000256" key="5">
    <source>
        <dbReference type="ARBA" id="ARBA00022679"/>
    </source>
</evidence>
<evidence type="ECO:0000313" key="15">
    <source>
        <dbReference type="EMBL" id="CAI8012266.1"/>
    </source>
</evidence>
<evidence type="ECO:0000256" key="12">
    <source>
        <dbReference type="RuleBase" id="RU003448"/>
    </source>
</evidence>
<comment type="pathway">
    <text evidence="13">Amino-acid biosynthesis; L-lysine biosynthesis via DAP pathway; (S)-tetrahydrodipicolinate from L-aspartate: step 1/4.</text>
</comment>
<accession>A0AA35WCJ5</accession>
<evidence type="ECO:0000256" key="4">
    <source>
        <dbReference type="ARBA" id="ARBA00022605"/>
    </source>
</evidence>
<evidence type="ECO:0000256" key="2">
    <source>
        <dbReference type="ARBA" id="ARBA00005139"/>
    </source>
</evidence>
<dbReference type="AlphaFoldDB" id="A0AA35WCJ5"/>
<dbReference type="InterPro" id="IPR005260">
    <property type="entry name" value="Asp_kin_monofn"/>
</dbReference>
<dbReference type="CDD" id="cd04923">
    <property type="entry name" value="ACT_AK-LysC-DapG-like_2"/>
    <property type="match status" value="1"/>
</dbReference>
<dbReference type="EC" id="2.7.2.4" evidence="12"/>
<keyword evidence="6" id="KW-0677">Repeat</keyword>
<keyword evidence="16" id="KW-1185">Reference proteome</keyword>
<evidence type="ECO:0000256" key="8">
    <source>
        <dbReference type="ARBA" id="ARBA00022777"/>
    </source>
</evidence>
<dbReference type="GO" id="GO:0009089">
    <property type="term" value="P:lysine biosynthetic process via diaminopimelate"/>
    <property type="evidence" value="ECO:0007669"/>
    <property type="project" value="InterPro"/>
</dbReference>
<dbReference type="CDD" id="cd04913">
    <property type="entry name" value="ACT_AKii-LysC-BS-like_1"/>
    <property type="match status" value="1"/>
</dbReference>
<dbReference type="PROSITE" id="PS00324">
    <property type="entry name" value="ASPARTOKINASE"/>
    <property type="match status" value="1"/>
</dbReference>
<evidence type="ECO:0000256" key="7">
    <source>
        <dbReference type="ARBA" id="ARBA00022741"/>
    </source>
</evidence>
<evidence type="ECO:0000313" key="16">
    <source>
        <dbReference type="Proteomes" id="UP001174909"/>
    </source>
</evidence>
<dbReference type="EMBL" id="CASHTH010001174">
    <property type="protein sequence ID" value="CAI8012266.1"/>
    <property type="molecule type" value="Genomic_DNA"/>
</dbReference>
<proteinExistence type="inferred from homology"/>
<evidence type="ECO:0000256" key="11">
    <source>
        <dbReference type="ARBA" id="ARBA00047872"/>
    </source>
</evidence>
<comment type="similarity">
    <text evidence="3 12">Belongs to the aspartokinase family.</text>
</comment>
<dbReference type="NCBIfam" id="TIGR00657">
    <property type="entry name" value="asp_kinases"/>
    <property type="match status" value="1"/>
</dbReference>
<dbReference type="InterPro" id="IPR041740">
    <property type="entry name" value="AKii-LysC-BS"/>
</dbReference>
<dbReference type="GO" id="GO:0004072">
    <property type="term" value="F:aspartate kinase activity"/>
    <property type="evidence" value="ECO:0007669"/>
    <property type="project" value="UniProtKB-EC"/>
</dbReference>
<reference evidence="15" key="1">
    <citation type="submission" date="2023-03" db="EMBL/GenBank/DDBJ databases">
        <authorList>
            <person name="Steffen K."/>
            <person name="Cardenas P."/>
        </authorList>
    </citation>
    <scope>NUCLEOTIDE SEQUENCE</scope>
</reference>
<comment type="pathway">
    <text evidence="1 13">Amino-acid biosynthesis; L-methionine biosynthesis via de novo pathway; L-homoserine from L-aspartate: step 1/3.</text>
</comment>
<evidence type="ECO:0000259" key="14">
    <source>
        <dbReference type="PROSITE" id="PS51671"/>
    </source>
</evidence>
<gene>
    <name evidence="15" type="ORF">GBAR_LOCUS7878</name>
</gene>
<dbReference type="GO" id="GO:0009090">
    <property type="term" value="P:homoserine biosynthetic process"/>
    <property type="evidence" value="ECO:0007669"/>
    <property type="project" value="TreeGrafter"/>
</dbReference>
<dbReference type="InterPro" id="IPR001341">
    <property type="entry name" value="Asp_kinase"/>
</dbReference>
<dbReference type="InterPro" id="IPR045865">
    <property type="entry name" value="ACT-like_dom_sf"/>
</dbReference>
<dbReference type="InterPro" id="IPR002912">
    <property type="entry name" value="ACT_dom"/>
</dbReference>
<feature type="domain" description="ACT" evidence="14">
    <location>
        <begin position="267"/>
        <end position="350"/>
    </location>
</feature>
<name>A0AA35WCJ5_GEOBA</name>
<dbReference type="PANTHER" id="PTHR21499:SF3">
    <property type="entry name" value="ASPARTOKINASE"/>
    <property type="match status" value="1"/>
</dbReference>
<dbReference type="NCBIfam" id="TIGR00656">
    <property type="entry name" value="asp_kin_monofn"/>
    <property type="match status" value="1"/>
</dbReference>
<evidence type="ECO:0000256" key="13">
    <source>
        <dbReference type="RuleBase" id="RU004249"/>
    </source>
</evidence>
<dbReference type="Gene3D" id="3.30.2130.10">
    <property type="entry name" value="VC0802-like"/>
    <property type="match status" value="1"/>
</dbReference>
<dbReference type="NCBIfam" id="NF005155">
    <property type="entry name" value="PRK06635.1-4"/>
    <property type="match status" value="1"/>
</dbReference>
<keyword evidence="9" id="KW-0067">ATP-binding</keyword>
<dbReference type="FunFam" id="3.40.1160.10:FF:000002">
    <property type="entry name" value="Aspartokinase"/>
    <property type="match status" value="1"/>
</dbReference>
<sequence>MLIVQKYGGSSLADAKKIHSVARRIARSRDEGNSVIVVVSAMGDTTDELIGLANQISERPDARELDVLLSTGELVSCTLMAMALRTMGYASVSLSGAQAGIRTDSSYGRARIAGVSPERIISEVDKGNIVIVAGFQGITEDLDITTLGRGGSDTTAVAIAAGVEADRCEVYTDVDGIYTADPRLVPKARKLDEVGFEEMLELASYGAKMNPRSIEMGMHYNVPILVASSFTDAKGTLIHGDIEMNSNVGEIRNRVRGIATDTNVAKITVLGVIDRPGIAASLFEPLANADISVDVIVQNASVDGTTDMTFTVTRTDLARALEVVEPVVKELGSRGTVSDEGLAKLSIVGSGMQDAPGYASQMFRSLASRGINIDAITTSEIRITCLISESQIAEAACTLHDAFRLDMPLDMPQE</sequence>
<dbReference type="GO" id="GO:0005524">
    <property type="term" value="F:ATP binding"/>
    <property type="evidence" value="ECO:0007669"/>
    <property type="project" value="UniProtKB-KW"/>
</dbReference>
<dbReference type="Gene3D" id="3.40.1160.10">
    <property type="entry name" value="Acetylglutamate kinase-like"/>
    <property type="match status" value="1"/>
</dbReference>
<dbReference type="InterPro" id="IPR036393">
    <property type="entry name" value="AceGlu_kinase-like_sf"/>
</dbReference>
<keyword evidence="5 12" id="KW-0808">Transferase</keyword>
<dbReference type="CDD" id="cd04261">
    <property type="entry name" value="AAK_AKii-LysC-BS"/>
    <property type="match status" value="1"/>
</dbReference>
<dbReference type="PANTHER" id="PTHR21499">
    <property type="entry name" value="ASPARTATE KINASE"/>
    <property type="match status" value="1"/>
</dbReference>
<evidence type="ECO:0000256" key="6">
    <source>
        <dbReference type="ARBA" id="ARBA00022737"/>
    </source>
</evidence>
<dbReference type="InterPro" id="IPR001048">
    <property type="entry name" value="Asp/Glu/Uridylate_kinase"/>
</dbReference>
<dbReference type="NCBIfam" id="NF005154">
    <property type="entry name" value="PRK06635.1-2"/>
    <property type="match status" value="1"/>
</dbReference>
<keyword evidence="4 13" id="KW-0028">Amino-acid biosynthesis</keyword>
<keyword evidence="7" id="KW-0547">Nucleotide-binding</keyword>
<keyword evidence="8 12" id="KW-0418">Kinase</keyword>
<dbReference type="PROSITE" id="PS51671">
    <property type="entry name" value="ACT"/>
    <property type="match status" value="1"/>
</dbReference>
<evidence type="ECO:0000256" key="10">
    <source>
        <dbReference type="ARBA" id="ARBA00023154"/>
    </source>
</evidence>
<organism evidence="15 16">
    <name type="scientific">Geodia barretti</name>
    <name type="common">Barrett's horny sponge</name>
    <dbReference type="NCBI Taxonomy" id="519541"/>
    <lineage>
        <taxon>Eukaryota</taxon>
        <taxon>Metazoa</taxon>
        <taxon>Porifera</taxon>
        <taxon>Demospongiae</taxon>
        <taxon>Heteroscleromorpha</taxon>
        <taxon>Tetractinellida</taxon>
        <taxon>Astrophorina</taxon>
        <taxon>Geodiidae</taxon>
        <taxon>Geodia</taxon>
    </lineage>
</organism>
<dbReference type="GO" id="GO:0005829">
    <property type="term" value="C:cytosol"/>
    <property type="evidence" value="ECO:0007669"/>
    <property type="project" value="TreeGrafter"/>
</dbReference>
<evidence type="ECO:0000256" key="1">
    <source>
        <dbReference type="ARBA" id="ARBA00004986"/>
    </source>
</evidence>